<gene>
    <name evidence="2" type="ORF">CDQ91_13115</name>
</gene>
<dbReference type="Proteomes" id="UP000197097">
    <property type="component" value="Unassembled WGS sequence"/>
</dbReference>
<evidence type="ECO:0000313" key="2">
    <source>
        <dbReference type="EMBL" id="OWQ95241.1"/>
    </source>
</evidence>
<dbReference type="EMBL" id="NISJ01000007">
    <property type="protein sequence ID" value="OWQ95241.1"/>
    <property type="molecule type" value="Genomic_DNA"/>
</dbReference>
<accession>A0A246JQC8</accession>
<keyword evidence="3" id="KW-1185">Reference proteome</keyword>
<dbReference type="AlphaFoldDB" id="A0A246JQC8"/>
<reference evidence="2 3" key="1">
    <citation type="journal article" date="2002" name="Int. J. Syst. Evol. Microbiol.">
        <title>Sphingopyxis witflariensis sp. nov., isolated from activated sludge.</title>
        <authorList>
            <person name="Kampfer P."/>
            <person name="Witzenberger R."/>
            <person name="Denner E.B."/>
            <person name="Busse H.J."/>
            <person name="Neef A."/>
        </authorList>
    </citation>
    <scope>NUCLEOTIDE SEQUENCE [LARGE SCALE GENOMIC DNA]</scope>
    <source>
        <strain evidence="2 3">DSM 14551</strain>
    </source>
</reference>
<dbReference type="SUPFAM" id="SSF88659">
    <property type="entry name" value="Sigma3 and sigma4 domains of RNA polymerase sigma factors"/>
    <property type="match status" value="1"/>
</dbReference>
<dbReference type="GO" id="GO:0003677">
    <property type="term" value="F:DNA binding"/>
    <property type="evidence" value="ECO:0007669"/>
    <property type="project" value="InterPro"/>
</dbReference>
<dbReference type="InterPro" id="IPR013324">
    <property type="entry name" value="RNA_pol_sigma_r3/r4-like"/>
</dbReference>
<evidence type="ECO:0000313" key="3">
    <source>
        <dbReference type="Proteomes" id="UP000197097"/>
    </source>
</evidence>
<protein>
    <recommendedName>
        <fullName evidence="1">RNA polymerase sigma factor 70 region 4 type 2 domain-containing protein</fullName>
    </recommendedName>
</protein>
<dbReference type="Gene3D" id="1.10.10.10">
    <property type="entry name" value="Winged helix-like DNA-binding domain superfamily/Winged helix DNA-binding domain"/>
    <property type="match status" value="1"/>
</dbReference>
<dbReference type="GO" id="GO:0016987">
    <property type="term" value="F:sigma factor activity"/>
    <property type="evidence" value="ECO:0007669"/>
    <property type="project" value="InterPro"/>
</dbReference>
<dbReference type="InterPro" id="IPR036388">
    <property type="entry name" value="WH-like_DNA-bd_sf"/>
</dbReference>
<dbReference type="GO" id="GO:0006352">
    <property type="term" value="P:DNA-templated transcription initiation"/>
    <property type="evidence" value="ECO:0007669"/>
    <property type="project" value="InterPro"/>
</dbReference>
<name>A0A246JQC8_9SPHN</name>
<sequence>MFGGSTLSADERRRLRRYERAVDRMMPMQRAIFLGHVVEDLTYRELADKHDISIIEVECHMWRALAQVDDCPTEKNHSWWQFWRR</sequence>
<feature type="domain" description="RNA polymerase sigma factor 70 region 4 type 2" evidence="1">
    <location>
        <begin position="16"/>
        <end position="67"/>
    </location>
</feature>
<evidence type="ECO:0000259" key="1">
    <source>
        <dbReference type="Pfam" id="PF08281"/>
    </source>
</evidence>
<proteinExistence type="predicted"/>
<dbReference type="Pfam" id="PF08281">
    <property type="entry name" value="Sigma70_r4_2"/>
    <property type="match status" value="1"/>
</dbReference>
<organism evidence="2 3">
    <name type="scientific">Sphingopyxis witflariensis</name>
    <dbReference type="NCBI Taxonomy" id="173675"/>
    <lineage>
        <taxon>Bacteria</taxon>
        <taxon>Pseudomonadati</taxon>
        <taxon>Pseudomonadota</taxon>
        <taxon>Alphaproteobacteria</taxon>
        <taxon>Sphingomonadales</taxon>
        <taxon>Sphingomonadaceae</taxon>
        <taxon>Sphingopyxis</taxon>
    </lineage>
</organism>
<dbReference type="InterPro" id="IPR013249">
    <property type="entry name" value="RNA_pol_sigma70_r4_t2"/>
</dbReference>
<comment type="caution">
    <text evidence="2">The sequence shown here is derived from an EMBL/GenBank/DDBJ whole genome shotgun (WGS) entry which is preliminary data.</text>
</comment>